<dbReference type="GO" id="GO:0000160">
    <property type="term" value="P:phosphorelay signal transduction system"/>
    <property type="evidence" value="ECO:0007669"/>
    <property type="project" value="InterPro"/>
</dbReference>
<dbReference type="SUPFAM" id="SSF52172">
    <property type="entry name" value="CheY-like"/>
    <property type="match status" value="1"/>
</dbReference>
<evidence type="ECO:0000259" key="4">
    <source>
        <dbReference type="PROSITE" id="PS50043"/>
    </source>
</evidence>
<dbReference type="Pfam" id="PF00196">
    <property type="entry name" value="GerE"/>
    <property type="match status" value="1"/>
</dbReference>
<dbReference type="CDD" id="cd06170">
    <property type="entry name" value="LuxR_C_like"/>
    <property type="match status" value="1"/>
</dbReference>
<dbReference type="GO" id="GO:0006355">
    <property type="term" value="P:regulation of DNA-templated transcription"/>
    <property type="evidence" value="ECO:0007669"/>
    <property type="project" value="InterPro"/>
</dbReference>
<evidence type="ECO:0000256" key="1">
    <source>
        <dbReference type="ARBA" id="ARBA00022553"/>
    </source>
</evidence>
<dbReference type="CDD" id="cd17535">
    <property type="entry name" value="REC_NarL-like"/>
    <property type="match status" value="1"/>
</dbReference>
<evidence type="ECO:0000256" key="2">
    <source>
        <dbReference type="ARBA" id="ARBA00023125"/>
    </source>
</evidence>
<dbReference type="PANTHER" id="PTHR43214:SF42">
    <property type="entry name" value="TRANSCRIPTIONAL REGULATORY PROTEIN DESR"/>
    <property type="match status" value="1"/>
</dbReference>
<sequence length="200" mass="21549">MIRVLLVHDARLLRSGLAELLGKARDITATCTPWRSAERAARATRTDVCVADVDERNGESRDLTELMRHTSPPGCRLLVLATAGRPGPLRHAFEADALGFVNKDASPDQLLTAIRQVAAGERFVDPSLALGFLQASQLPLTQRELSVLSLAAEGASVAEIAASLHLTNGTVRNYMSAITRKTGARNRVDAICIAQRSGWL</sequence>
<dbReference type="InterPro" id="IPR036388">
    <property type="entry name" value="WH-like_DNA-bd_sf"/>
</dbReference>
<dbReference type="SMART" id="SM00421">
    <property type="entry name" value="HTH_LUXR"/>
    <property type="match status" value="1"/>
</dbReference>
<dbReference type="RefSeq" id="WP_191207798.1">
    <property type="nucleotide sequence ID" value="NZ_BAABKL010000039.1"/>
</dbReference>
<evidence type="ECO:0000259" key="5">
    <source>
        <dbReference type="PROSITE" id="PS50110"/>
    </source>
</evidence>
<dbReference type="SUPFAM" id="SSF46894">
    <property type="entry name" value="C-terminal effector domain of the bipartite response regulators"/>
    <property type="match status" value="1"/>
</dbReference>
<dbReference type="InterPro" id="IPR016032">
    <property type="entry name" value="Sig_transdc_resp-reg_C-effctor"/>
</dbReference>
<evidence type="ECO:0000256" key="3">
    <source>
        <dbReference type="PROSITE-ProRule" id="PRU00169"/>
    </source>
</evidence>
<feature type="domain" description="Response regulatory" evidence="5">
    <location>
        <begin position="3"/>
        <end position="118"/>
    </location>
</feature>
<dbReference type="Pfam" id="PF00072">
    <property type="entry name" value="Response_reg"/>
    <property type="match status" value="1"/>
</dbReference>
<dbReference type="PROSITE" id="PS00622">
    <property type="entry name" value="HTH_LUXR_1"/>
    <property type="match status" value="1"/>
</dbReference>
<dbReference type="Gene3D" id="1.10.10.10">
    <property type="entry name" value="Winged helix-like DNA-binding domain superfamily/Winged helix DNA-binding domain"/>
    <property type="match status" value="1"/>
</dbReference>
<dbReference type="PROSITE" id="PS50043">
    <property type="entry name" value="HTH_LUXR_2"/>
    <property type="match status" value="1"/>
</dbReference>
<dbReference type="InterPro" id="IPR058245">
    <property type="entry name" value="NreC/VraR/RcsB-like_REC"/>
</dbReference>
<reference evidence="6" key="1">
    <citation type="submission" date="2020-09" db="EMBL/GenBank/DDBJ databases">
        <title>Secondary metabolite and genome analysis of marine Streptomyces chumphonensis KK1-2T.</title>
        <authorList>
            <person name="Phongsopitanun W."/>
            <person name="Kanchanasin P."/>
            <person name="Pittayakhajonwut P."/>
            <person name="Suwanborirux K."/>
            <person name="Tanasupawat S."/>
        </authorList>
    </citation>
    <scope>NUCLEOTIDE SEQUENCE</scope>
    <source>
        <strain evidence="6">KK1-2</strain>
    </source>
</reference>
<dbReference type="SMART" id="SM00448">
    <property type="entry name" value="REC"/>
    <property type="match status" value="1"/>
</dbReference>
<dbReference type="PROSITE" id="PS50110">
    <property type="entry name" value="RESPONSE_REGULATORY"/>
    <property type="match status" value="1"/>
</dbReference>
<name>A0A927EW93_9ACTN</name>
<feature type="domain" description="HTH luxR-type" evidence="4">
    <location>
        <begin position="133"/>
        <end position="198"/>
    </location>
</feature>
<accession>A0A927EW93</accession>
<gene>
    <name evidence="6" type="ORF">IF129_02925</name>
</gene>
<feature type="modified residue" description="4-aspartylphosphate" evidence="3">
    <location>
        <position position="52"/>
    </location>
</feature>
<dbReference type="InterPro" id="IPR000792">
    <property type="entry name" value="Tscrpt_reg_LuxR_C"/>
</dbReference>
<dbReference type="InterPro" id="IPR039420">
    <property type="entry name" value="WalR-like"/>
</dbReference>
<comment type="caution">
    <text evidence="6">The sequence shown here is derived from an EMBL/GenBank/DDBJ whole genome shotgun (WGS) entry which is preliminary data.</text>
</comment>
<dbReference type="GO" id="GO:0003677">
    <property type="term" value="F:DNA binding"/>
    <property type="evidence" value="ECO:0007669"/>
    <property type="project" value="UniProtKB-KW"/>
</dbReference>
<proteinExistence type="predicted"/>
<dbReference type="EMBL" id="JACXYU010000001">
    <property type="protein sequence ID" value="MBD3930530.1"/>
    <property type="molecule type" value="Genomic_DNA"/>
</dbReference>
<keyword evidence="2" id="KW-0238">DNA-binding</keyword>
<organism evidence="6 7">
    <name type="scientific">Streptomyces chumphonensis</name>
    <dbReference type="NCBI Taxonomy" id="1214925"/>
    <lineage>
        <taxon>Bacteria</taxon>
        <taxon>Bacillati</taxon>
        <taxon>Actinomycetota</taxon>
        <taxon>Actinomycetes</taxon>
        <taxon>Kitasatosporales</taxon>
        <taxon>Streptomycetaceae</taxon>
        <taxon>Streptomyces</taxon>
    </lineage>
</organism>
<dbReference type="Proteomes" id="UP000632289">
    <property type="component" value="Unassembled WGS sequence"/>
</dbReference>
<dbReference type="InterPro" id="IPR001789">
    <property type="entry name" value="Sig_transdc_resp-reg_receiver"/>
</dbReference>
<keyword evidence="7" id="KW-1185">Reference proteome</keyword>
<dbReference type="InterPro" id="IPR011006">
    <property type="entry name" value="CheY-like_superfamily"/>
</dbReference>
<dbReference type="PRINTS" id="PR00038">
    <property type="entry name" value="HTHLUXR"/>
</dbReference>
<evidence type="ECO:0000313" key="6">
    <source>
        <dbReference type="EMBL" id="MBD3930530.1"/>
    </source>
</evidence>
<keyword evidence="1 3" id="KW-0597">Phosphoprotein</keyword>
<dbReference type="PANTHER" id="PTHR43214">
    <property type="entry name" value="TWO-COMPONENT RESPONSE REGULATOR"/>
    <property type="match status" value="1"/>
</dbReference>
<evidence type="ECO:0000313" key="7">
    <source>
        <dbReference type="Proteomes" id="UP000632289"/>
    </source>
</evidence>
<protein>
    <submittedName>
        <fullName evidence="6">Response regulator transcription factor</fullName>
    </submittedName>
</protein>
<dbReference type="AlphaFoldDB" id="A0A927EW93"/>
<dbReference type="Gene3D" id="3.40.50.2300">
    <property type="match status" value="1"/>
</dbReference>